<keyword evidence="1" id="KW-0677">Repeat</keyword>
<evidence type="ECO:0000256" key="3">
    <source>
        <dbReference type="PROSITE-ProRule" id="PRU00339"/>
    </source>
</evidence>
<keyword evidence="2 3" id="KW-0802">TPR repeat</keyword>
<dbReference type="InterPro" id="IPR011990">
    <property type="entry name" value="TPR-like_helical_dom_sf"/>
</dbReference>
<evidence type="ECO:0000313" key="4">
    <source>
        <dbReference type="EMBL" id="BDG01647.1"/>
    </source>
</evidence>
<dbReference type="PANTHER" id="PTHR45586">
    <property type="entry name" value="TPR REPEAT-CONTAINING PROTEIN PA4667"/>
    <property type="match status" value="1"/>
</dbReference>
<evidence type="ECO:0000256" key="1">
    <source>
        <dbReference type="ARBA" id="ARBA00022737"/>
    </source>
</evidence>
<dbReference type="Gene3D" id="1.25.40.10">
    <property type="entry name" value="Tetratricopeptide repeat domain"/>
    <property type="match status" value="2"/>
</dbReference>
<evidence type="ECO:0000313" key="5">
    <source>
        <dbReference type="Proteomes" id="UP001162891"/>
    </source>
</evidence>
<dbReference type="InterPro" id="IPR051012">
    <property type="entry name" value="CellSynth/LPSAsmb/PSIAsmb"/>
</dbReference>
<dbReference type="PROSITE" id="PS51257">
    <property type="entry name" value="PROKAR_LIPOPROTEIN"/>
    <property type="match status" value="1"/>
</dbReference>
<protein>
    <recommendedName>
        <fullName evidence="6">Tetratricopeptide repeat protein</fullName>
    </recommendedName>
</protein>
<dbReference type="PROSITE" id="PS50005">
    <property type="entry name" value="TPR"/>
    <property type="match status" value="1"/>
</dbReference>
<dbReference type="SUPFAM" id="SSF48452">
    <property type="entry name" value="TPR-like"/>
    <property type="match status" value="1"/>
</dbReference>
<evidence type="ECO:0000256" key="2">
    <source>
        <dbReference type="ARBA" id="ARBA00022803"/>
    </source>
</evidence>
<sequence length="472" mass="51056">MKLVPSLALVLLAACATTGPRPGEQARTRPDLVPVSRAMLAIEAAERKGDIAAQRARWTQASQAAPRDPVPRFLAIYAQPEGDERWAQFKALASEFPDSALGHLGMARTYVAWNTLDQADRALVQALEIEPDEWLAVLVRARVSERRGRTEAAAADYRTVLTADPENPDAHLGLARVARAAGDVARAEAEATLALRAYPDLFGAYALLGELAASRDDVVTAADYWTGAVEAAPRDRTARVTLARLLEKKGDVAGAEAQWKAAVDLKEDADALAALAQTARAAKDAATEQRALERLSAVDPSSAEWRRIAEIRLAAQDLDGAEKALRRALARDPRDAQASLGLGRVHAARGDTQQAIEAFRAAGGIARADLDALERRLNVEKVGRPDVTQLQKAIQALVDRTYRSRLAEAPSLSGTLRLRVTADVAGAATLVEVLEDSVHDADVRACAYWNLRDAVYPQNKPGRYSFTFAFRR</sequence>
<dbReference type="SMART" id="SM00028">
    <property type="entry name" value="TPR"/>
    <property type="match status" value="7"/>
</dbReference>
<accession>A0ABM7WQA8</accession>
<proteinExistence type="predicted"/>
<dbReference type="PANTHER" id="PTHR45586:SF1">
    <property type="entry name" value="LIPOPOLYSACCHARIDE ASSEMBLY PROTEIN B"/>
    <property type="match status" value="1"/>
</dbReference>
<dbReference type="EMBL" id="AP025591">
    <property type="protein sequence ID" value="BDG01647.1"/>
    <property type="molecule type" value="Genomic_DNA"/>
</dbReference>
<organism evidence="4 5">
    <name type="scientific">Anaeromyxobacter oryzae</name>
    <dbReference type="NCBI Taxonomy" id="2918170"/>
    <lineage>
        <taxon>Bacteria</taxon>
        <taxon>Pseudomonadati</taxon>
        <taxon>Myxococcota</taxon>
        <taxon>Myxococcia</taxon>
        <taxon>Myxococcales</taxon>
        <taxon>Cystobacterineae</taxon>
        <taxon>Anaeromyxobacteraceae</taxon>
        <taxon>Anaeromyxobacter</taxon>
    </lineage>
</organism>
<dbReference type="PRINTS" id="PR01441">
    <property type="entry name" value="CELLSNTHASEC"/>
</dbReference>
<dbReference type="Proteomes" id="UP001162891">
    <property type="component" value="Chromosome"/>
</dbReference>
<reference evidence="5" key="1">
    <citation type="journal article" date="2022" name="Int. J. Syst. Evol. Microbiol.">
        <title>Anaeromyxobacter oryzae sp. nov., Anaeromyxobacter diazotrophicus sp. nov. and Anaeromyxobacter paludicola sp. nov., isolated from paddy soils.</title>
        <authorList>
            <person name="Itoh H."/>
            <person name="Xu Z."/>
            <person name="Mise K."/>
            <person name="Masuda Y."/>
            <person name="Ushijima N."/>
            <person name="Hayakawa C."/>
            <person name="Shiratori Y."/>
            <person name="Senoo K."/>
        </authorList>
    </citation>
    <scope>NUCLEOTIDE SEQUENCE [LARGE SCALE GENOMIC DNA]</scope>
    <source>
        <strain evidence="5">Red232</strain>
    </source>
</reference>
<dbReference type="RefSeq" id="WP_248358372.1">
    <property type="nucleotide sequence ID" value="NZ_AP025591.1"/>
</dbReference>
<gene>
    <name evidence="4" type="ORF">AMOR_06430</name>
</gene>
<dbReference type="InterPro" id="IPR019734">
    <property type="entry name" value="TPR_rpt"/>
</dbReference>
<dbReference type="InterPro" id="IPR003921">
    <property type="entry name" value="Cell_synth_C"/>
</dbReference>
<feature type="repeat" description="TPR" evidence="3">
    <location>
        <begin position="302"/>
        <end position="335"/>
    </location>
</feature>
<keyword evidence="5" id="KW-1185">Reference proteome</keyword>
<name>A0ABM7WQA8_9BACT</name>
<dbReference type="Pfam" id="PF13432">
    <property type="entry name" value="TPR_16"/>
    <property type="match status" value="2"/>
</dbReference>
<evidence type="ECO:0008006" key="6">
    <source>
        <dbReference type="Google" id="ProtNLM"/>
    </source>
</evidence>